<evidence type="ECO:0000256" key="5">
    <source>
        <dbReference type="ARBA" id="ARBA00022729"/>
    </source>
</evidence>
<evidence type="ECO:0000256" key="11">
    <source>
        <dbReference type="ARBA" id="ARBA00023180"/>
    </source>
</evidence>
<keyword evidence="2" id="KW-0245">EGF-like domain</keyword>
<dbReference type="InterPro" id="IPR002172">
    <property type="entry name" value="LDrepeatLR_classA_rpt"/>
</dbReference>
<dbReference type="PANTHER" id="PTHR22722:SF11">
    <property type="entry name" value="LOW-DENSITY LIPOPROTEIN RECEPTOR-RELATED PROTEIN 2"/>
    <property type="match status" value="1"/>
</dbReference>
<keyword evidence="7" id="KW-1133">Transmembrane helix</keyword>
<dbReference type="SMART" id="SM00192">
    <property type="entry name" value="LDLa"/>
    <property type="match status" value="5"/>
</dbReference>
<reference evidence="15" key="1">
    <citation type="journal article" date="2014" name="Nat. Commun.">
        <title>The rainbow trout genome provides novel insights into evolution after whole-genome duplication in vertebrates.</title>
        <authorList>
            <person name="Berthelot C."/>
            <person name="Brunet F."/>
            <person name="Chalopin D."/>
            <person name="Juanchich A."/>
            <person name="Bernard M."/>
            <person name="Noel B."/>
            <person name="Bento P."/>
            <person name="Da Silva C."/>
            <person name="Labadie K."/>
            <person name="Alberti A."/>
            <person name="Aury J.M."/>
            <person name="Louis A."/>
            <person name="Dehais P."/>
            <person name="Bardou P."/>
            <person name="Montfort J."/>
            <person name="Klopp C."/>
            <person name="Cabau C."/>
            <person name="Gaspin C."/>
            <person name="Thorgaard G.H."/>
            <person name="Boussaha M."/>
            <person name="Quillet E."/>
            <person name="Guyomard R."/>
            <person name="Galiana D."/>
            <person name="Bobe J."/>
            <person name="Volff J.N."/>
            <person name="Genet C."/>
            <person name="Wincker P."/>
            <person name="Jaillon O."/>
            <person name="Roest Crollius H."/>
            <person name="Guiguen Y."/>
        </authorList>
    </citation>
    <scope>NUCLEOTIDE SEQUENCE [LARGE SCALE GENOMIC DNA]</scope>
</reference>
<dbReference type="InterPro" id="IPR051221">
    <property type="entry name" value="LDLR-related"/>
</dbReference>
<feature type="disulfide bond" evidence="12">
    <location>
        <begin position="429"/>
        <end position="444"/>
    </location>
</feature>
<accession>A0A060YZK3</accession>
<dbReference type="SMART" id="SM00181">
    <property type="entry name" value="EGF"/>
    <property type="match status" value="1"/>
</dbReference>
<feature type="domain" description="EGF-like" evidence="14">
    <location>
        <begin position="198"/>
        <end position="239"/>
    </location>
</feature>
<evidence type="ECO:0000256" key="2">
    <source>
        <dbReference type="ARBA" id="ARBA00022536"/>
    </source>
</evidence>
<keyword evidence="3" id="KW-0254">Endocytosis</keyword>
<evidence type="ECO:0000256" key="10">
    <source>
        <dbReference type="ARBA" id="ARBA00023170"/>
    </source>
</evidence>
<keyword evidence="4" id="KW-0812">Transmembrane</keyword>
<dbReference type="SMART" id="SM00135">
    <property type="entry name" value="LY"/>
    <property type="match status" value="3"/>
</dbReference>
<feature type="disulfide bond" evidence="12">
    <location>
        <begin position="365"/>
        <end position="377"/>
    </location>
</feature>
<dbReference type="STRING" id="8022.A0A060YZK3"/>
<dbReference type="CDD" id="cd00112">
    <property type="entry name" value="LDLa"/>
    <property type="match status" value="5"/>
</dbReference>
<dbReference type="SUPFAM" id="SSF63825">
    <property type="entry name" value="YWTD domain"/>
    <property type="match status" value="1"/>
</dbReference>
<dbReference type="PANTHER" id="PTHR22722">
    <property type="entry name" value="LOW-DENSITY LIPOPROTEIN RECEPTOR-RELATED PROTEIN 2-RELATED"/>
    <property type="match status" value="1"/>
</dbReference>
<reference evidence="15" key="2">
    <citation type="submission" date="2014-03" db="EMBL/GenBank/DDBJ databases">
        <authorList>
            <person name="Genoscope - CEA"/>
        </authorList>
    </citation>
    <scope>NUCLEOTIDE SEQUENCE</scope>
</reference>
<proteinExistence type="predicted"/>
<feature type="disulfide bond" evidence="12">
    <location>
        <begin position="290"/>
        <end position="308"/>
    </location>
</feature>
<comment type="caution">
    <text evidence="12">Lacks conserved residue(s) required for the propagation of feature annotation.</text>
</comment>
<dbReference type="Gene3D" id="2.120.10.30">
    <property type="entry name" value="TolB, C-terminal domain"/>
    <property type="match status" value="1"/>
</dbReference>
<dbReference type="InterPro" id="IPR023415">
    <property type="entry name" value="LDLR_class-A_CS"/>
</dbReference>
<dbReference type="PRINTS" id="PR00261">
    <property type="entry name" value="LDLRECEPTOR"/>
</dbReference>
<evidence type="ECO:0000256" key="9">
    <source>
        <dbReference type="ARBA" id="ARBA00023157"/>
    </source>
</evidence>
<evidence type="ECO:0000256" key="12">
    <source>
        <dbReference type="PROSITE-ProRule" id="PRU00124"/>
    </source>
</evidence>
<feature type="non-terminal residue" evidence="15">
    <location>
        <position position="1"/>
    </location>
</feature>
<dbReference type="AlphaFoldDB" id="A0A060YZK3"/>
<evidence type="ECO:0000256" key="1">
    <source>
        <dbReference type="ARBA" id="ARBA00004167"/>
    </source>
</evidence>
<dbReference type="PROSITE" id="PS51120">
    <property type="entry name" value="LDLRB"/>
    <property type="match status" value="1"/>
</dbReference>
<dbReference type="InterPro" id="IPR000742">
    <property type="entry name" value="EGF"/>
</dbReference>
<feature type="repeat" description="LDL-receptor class B" evidence="13">
    <location>
        <begin position="63"/>
        <end position="106"/>
    </location>
</feature>
<comment type="subcellular location">
    <subcellularLocation>
        <location evidence="1">Membrane</location>
        <topology evidence="1">Single-pass membrane protein</topology>
    </subcellularLocation>
</comment>
<dbReference type="FunFam" id="4.10.400.10:FF:000011">
    <property type="entry name" value="Low-density lipoprotein receptor-related protein 1"/>
    <property type="match status" value="1"/>
</dbReference>
<dbReference type="InterPro" id="IPR036055">
    <property type="entry name" value="LDL_receptor-like_sf"/>
</dbReference>
<dbReference type="FunFam" id="4.10.400.10:FF:000108">
    <property type="entry name" value="Low-density lipoprotein receptor-related protein 2"/>
    <property type="match status" value="1"/>
</dbReference>
<feature type="disulfide bond" evidence="12">
    <location>
        <begin position="283"/>
        <end position="295"/>
    </location>
</feature>
<dbReference type="GO" id="GO:0006898">
    <property type="term" value="P:receptor-mediated endocytosis"/>
    <property type="evidence" value="ECO:0007669"/>
    <property type="project" value="TreeGrafter"/>
</dbReference>
<evidence type="ECO:0000256" key="13">
    <source>
        <dbReference type="PROSITE-ProRule" id="PRU00461"/>
    </source>
</evidence>
<keyword evidence="11" id="KW-0325">Glycoprotein</keyword>
<keyword evidence="8" id="KW-0472">Membrane</keyword>
<evidence type="ECO:0000259" key="14">
    <source>
        <dbReference type="SMART" id="SM00181"/>
    </source>
</evidence>
<dbReference type="GO" id="GO:0042562">
    <property type="term" value="F:hormone binding"/>
    <property type="evidence" value="ECO:0007669"/>
    <property type="project" value="TreeGrafter"/>
</dbReference>
<dbReference type="InterPro" id="IPR011042">
    <property type="entry name" value="6-blade_b-propeller_TolB-like"/>
</dbReference>
<keyword evidence="9 12" id="KW-1015">Disulfide bond</keyword>
<sequence>SFLYVYVCVSQRKLYWVDGYYGSLHVSELDGRFQKKLLSGCVGPNATYCFVRPRAVAVNPKYGWLYWTDWGDTAYIGRVGMDGTNATALITTKLEWPSALTIDYTTNKIFFADSHLNFLDFADMDGENRHRAIAGSLPHPFAVTLFEDWVYWTDWNTHTVEKAHKYTGTGRVVMGNNTHRPNDIHVYHPYRQPRSDNPCATHHLTCSHLCLIGPGGTSATCECPDHFIGLSVGFKIQCVADCSSTQFRCGDNEKCVSIWWKCDGQSDCGDGSDEPLTCPPRYCPIGQFQCQDGNCTYPGFLCDGHADCRDNSDEDAALCSDHRCAENQFQCKNKQCIPVSLHCDSIIDCSDGSDEDPDGCAQKTCRPGQFTCANGVCIPPNYVCDTQNDCGDRSDEPYEICMGPEYNCDELTEFSCKTNYRCIPTWAVCDGSNDCIDNTDEQNCGVCVCVCL</sequence>
<feature type="disulfide bond" evidence="12">
    <location>
        <begin position="331"/>
        <end position="349"/>
    </location>
</feature>
<dbReference type="Pfam" id="PF00058">
    <property type="entry name" value="Ldl_recept_b"/>
    <property type="match status" value="1"/>
</dbReference>
<evidence type="ECO:0000313" key="15">
    <source>
        <dbReference type="EMBL" id="CDQ97268.1"/>
    </source>
</evidence>
<feature type="disulfide bond" evidence="12">
    <location>
        <begin position="372"/>
        <end position="390"/>
    </location>
</feature>
<dbReference type="GO" id="GO:0016324">
    <property type="term" value="C:apical plasma membrane"/>
    <property type="evidence" value="ECO:0007669"/>
    <property type="project" value="TreeGrafter"/>
</dbReference>
<dbReference type="PROSITE" id="PS01209">
    <property type="entry name" value="LDLRA_1"/>
    <property type="match status" value="3"/>
</dbReference>
<dbReference type="Proteomes" id="UP000193380">
    <property type="component" value="Unassembled WGS sequence"/>
</dbReference>
<dbReference type="EMBL" id="FR929771">
    <property type="protein sequence ID" value="CDQ97268.1"/>
    <property type="molecule type" value="Genomic_DNA"/>
</dbReference>
<keyword evidence="5" id="KW-0732">Signal</keyword>
<evidence type="ECO:0000256" key="3">
    <source>
        <dbReference type="ARBA" id="ARBA00022583"/>
    </source>
</evidence>
<dbReference type="FunFam" id="2.120.10.30:FF:000241">
    <property type="entry name" value="Low-density lipoprotein receptor-related protein 6"/>
    <property type="match status" value="1"/>
</dbReference>
<keyword evidence="10" id="KW-0675">Receptor</keyword>
<dbReference type="Pfam" id="PF00057">
    <property type="entry name" value="Ldl_recept_a"/>
    <property type="match status" value="5"/>
</dbReference>
<organism evidence="15 16">
    <name type="scientific">Oncorhynchus mykiss</name>
    <name type="common">Rainbow trout</name>
    <name type="synonym">Salmo gairdneri</name>
    <dbReference type="NCBI Taxonomy" id="8022"/>
    <lineage>
        <taxon>Eukaryota</taxon>
        <taxon>Metazoa</taxon>
        <taxon>Chordata</taxon>
        <taxon>Craniata</taxon>
        <taxon>Vertebrata</taxon>
        <taxon>Euteleostomi</taxon>
        <taxon>Actinopterygii</taxon>
        <taxon>Neopterygii</taxon>
        <taxon>Teleostei</taxon>
        <taxon>Protacanthopterygii</taxon>
        <taxon>Salmoniformes</taxon>
        <taxon>Salmonidae</taxon>
        <taxon>Salmoninae</taxon>
        <taxon>Oncorhynchus</taxon>
    </lineage>
</organism>
<keyword evidence="6" id="KW-0677">Repeat</keyword>
<gene>
    <name evidence="15" type="ORF">GSONMT00047461001</name>
</gene>
<dbReference type="PaxDb" id="8022-A0A060YZK3"/>
<evidence type="ECO:0000256" key="6">
    <source>
        <dbReference type="ARBA" id="ARBA00022737"/>
    </source>
</evidence>
<evidence type="ECO:0000256" key="4">
    <source>
        <dbReference type="ARBA" id="ARBA00022692"/>
    </source>
</evidence>
<evidence type="ECO:0000313" key="16">
    <source>
        <dbReference type="Proteomes" id="UP000193380"/>
    </source>
</evidence>
<dbReference type="SUPFAM" id="SSF57424">
    <property type="entry name" value="LDL receptor-like module"/>
    <property type="match status" value="5"/>
</dbReference>
<feature type="disulfide bond" evidence="12">
    <location>
        <begin position="324"/>
        <end position="336"/>
    </location>
</feature>
<name>A0A060YZK3_ONCMY</name>
<dbReference type="Gene3D" id="4.10.400.10">
    <property type="entry name" value="Low-density Lipoprotein Receptor"/>
    <property type="match status" value="5"/>
</dbReference>
<protein>
    <recommendedName>
        <fullName evidence="14">EGF-like domain-containing protein</fullName>
    </recommendedName>
</protein>
<evidence type="ECO:0000256" key="8">
    <source>
        <dbReference type="ARBA" id="ARBA00023136"/>
    </source>
</evidence>
<dbReference type="InterPro" id="IPR000033">
    <property type="entry name" value="LDLR_classB_rpt"/>
</dbReference>
<evidence type="ECO:0000256" key="7">
    <source>
        <dbReference type="ARBA" id="ARBA00022989"/>
    </source>
</evidence>
<dbReference type="PROSITE" id="PS50068">
    <property type="entry name" value="LDLRA_2"/>
    <property type="match status" value="5"/>
</dbReference>
<dbReference type="GO" id="GO:0043235">
    <property type="term" value="C:receptor complex"/>
    <property type="evidence" value="ECO:0007669"/>
    <property type="project" value="TreeGrafter"/>
</dbReference>